<feature type="non-terminal residue" evidence="2">
    <location>
        <position position="73"/>
    </location>
</feature>
<accession>A0AAV7M0X4</accession>
<evidence type="ECO:0000313" key="2">
    <source>
        <dbReference type="EMBL" id="KAJ1097117.1"/>
    </source>
</evidence>
<evidence type="ECO:0008006" key="4">
    <source>
        <dbReference type="Google" id="ProtNLM"/>
    </source>
</evidence>
<feature type="signal peptide" evidence="1">
    <location>
        <begin position="1"/>
        <end position="24"/>
    </location>
</feature>
<evidence type="ECO:0000256" key="1">
    <source>
        <dbReference type="SAM" id="SignalP"/>
    </source>
</evidence>
<keyword evidence="1" id="KW-0732">Signal</keyword>
<evidence type="ECO:0000313" key="3">
    <source>
        <dbReference type="Proteomes" id="UP001066276"/>
    </source>
</evidence>
<gene>
    <name evidence="2" type="ORF">NDU88_002244</name>
</gene>
<sequence>CFRVNRLVLLAASWLLNCFSLGRSFESSEASAGLCPKDTTQSTLIYAATKGFQQPLLRRGGGQHMVTRGASLR</sequence>
<protein>
    <recommendedName>
        <fullName evidence="4">Secreted protein</fullName>
    </recommendedName>
</protein>
<comment type="caution">
    <text evidence="2">The sequence shown here is derived from an EMBL/GenBank/DDBJ whole genome shotgun (WGS) entry which is preliminary data.</text>
</comment>
<proteinExistence type="predicted"/>
<name>A0AAV7M0X4_PLEWA</name>
<dbReference type="EMBL" id="JANPWB010000014">
    <property type="protein sequence ID" value="KAJ1097117.1"/>
    <property type="molecule type" value="Genomic_DNA"/>
</dbReference>
<reference evidence="2" key="1">
    <citation type="journal article" date="2022" name="bioRxiv">
        <title>Sequencing and chromosome-scale assembly of the giantPleurodeles waltlgenome.</title>
        <authorList>
            <person name="Brown T."/>
            <person name="Elewa A."/>
            <person name="Iarovenko S."/>
            <person name="Subramanian E."/>
            <person name="Araus A.J."/>
            <person name="Petzold A."/>
            <person name="Susuki M."/>
            <person name="Suzuki K.-i.T."/>
            <person name="Hayashi T."/>
            <person name="Toyoda A."/>
            <person name="Oliveira C."/>
            <person name="Osipova E."/>
            <person name="Leigh N.D."/>
            <person name="Simon A."/>
            <person name="Yun M.H."/>
        </authorList>
    </citation>
    <scope>NUCLEOTIDE SEQUENCE</scope>
    <source>
        <strain evidence="2">20211129_DDA</strain>
        <tissue evidence="2">Liver</tissue>
    </source>
</reference>
<feature type="chain" id="PRO_5043473771" description="Secreted protein" evidence="1">
    <location>
        <begin position="25"/>
        <end position="73"/>
    </location>
</feature>
<dbReference type="Proteomes" id="UP001066276">
    <property type="component" value="Chromosome 10"/>
</dbReference>
<keyword evidence="3" id="KW-1185">Reference proteome</keyword>
<dbReference type="AlphaFoldDB" id="A0AAV7M0X4"/>
<organism evidence="2 3">
    <name type="scientific">Pleurodeles waltl</name>
    <name type="common">Iberian ribbed newt</name>
    <dbReference type="NCBI Taxonomy" id="8319"/>
    <lineage>
        <taxon>Eukaryota</taxon>
        <taxon>Metazoa</taxon>
        <taxon>Chordata</taxon>
        <taxon>Craniata</taxon>
        <taxon>Vertebrata</taxon>
        <taxon>Euteleostomi</taxon>
        <taxon>Amphibia</taxon>
        <taxon>Batrachia</taxon>
        <taxon>Caudata</taxon>
        <taxon>Salamandroidea</taxon>
        <taxon>Salamandridae</taxon>
        <taxon>Pleurodelinae</taxon>
        <taxon>Pleurodeles</taxon>
    </lineage>
</organism>
<feature type="non-terminal residue" evidence="2">
    <location>
        <position position="1"/>
    </location>
</feature>